<evidence type="ECO:0008006" key="2">
    <source>
        <dbReference type="Google" id="ProtNLM"/>
    </source>
</evidence>
<dbReference type="EMBL" id="LAZR01045137">
    <property type="protein sequence ID" value="KKK99594.1"/>
    <property type="molecule type" value="Genomic_DNA"/>
</dbReference>
<proteinExistence type="predicted"/>
<comment type="caution">
    <text evidence="1">The sequence shown here is derived from an EMBL/GenBank/DDBJ whole genome shotgun (WGS) entry which is preliminary data.</text>
</comment>
<dbReference type="AlphaFoldDB" id="A0A0F9CB70"/>
<feature type="non-terminal residue" evidence="1">
    <location>
        <position position="313"/>
    </location>
</feature>
<protein>
    <recommendedName>
        <fullName evidence="2">Methyltransferase type 11 domain-containing protein</fullName>
    </recommendedName>
</protein>
<reference evidence="1" key="1">
    <citation type="journal article" date="2015" name="Nature">
        <title>Complex archaea that bridge the gap between prokaryotes and eukaryotes.</title>
        <authorList>
            <person name="Spang A."/>
            <person name="Saw J.H."/>
            <person name="Jorgensen S.L."/>
            <person name="Zaremba-Niedzwiedzka K."/>
            <person name="Martijn J."/>
            <person name="Lind A.E."/>
            <person name="van Eijk R."/>
            <person name="Schleper C."/>
            <person name="Guy L."/>
            <person name="Ettema T.J."/>
        </authorList>
    </citation>
    <scope>NUCLEOTIDE SEQUENCE</scope>
</reference>
<organism evidence="1">
    <name type="scientific">marine sediment metagenome</name>
    <dbReference type="NCBI Taxonomy" id="412755"/>
    <lineage>
        <taxon>unclassified sequences</taxon>
        <taxon>metagenomes</taxon>
        <taxon>ecological metagenomes</taxon>
    </lineage>
</organism>
<sequence length="313" mass="34825">MNEKKLKLNLGSGDKLLDEYENLDIKRGDSAYPLGYDDGTLDEIRASHILEHYAHRLVQKVLRHWVDKVKPGGVLKIAVPNAQEIFQRAGDGKSLDVQGFIMGGQTDEHDYHKSLFTPATLKQLMEGVGLVGIERWWSEIDDCASLAISLNLKGSKPVADSSVSVAHTGEVPTILPRGEPVVPRWRTQPEVTERSLDNYKPMKVAAVMSMPRLAFTDNMFSVVRALAPLGIQVEQGQGVFWSQVLTRAMEKRIDDGTEFILAIDYDTYFLQAHVLRLCELMLANPEVDAIVPMQVSRNGDFCLFACADGEGEL</sequence>
<evidence type="ECO:0000313" key="1">
    <source>
        <dbReference type="EMBL" id="KKK99594.1"/>
    </source>
</evidence>
<dbReference type="InterPro" id="IPR029063">
    <property type="entry name" value="SAM-dependent_MTases_sf"/>
</dbReference>
<gene>
    <name evidence="1" type="ORF">LCGC14_2631180</name>
</gene>
<dbReference type="Gene3D" id="3.40.50.150">
    <property type="entry name" value="Vaccinia Virus protein VP39"/>
    <property type="match status" value="1"/>
</dbReference>
<accession>A0A0F9CB70</accession>
<dbReference type="SUPFAM" id="SSF53335">
    <property type="entry name" value="S-adenosyl-L-methionine-dependent methyltransferases"/>
    <property type="match status" value="1"/>
</dbReference>
<name>A0A0F9CB70_9ZZZZ</name>